<accession>A0A2G9V519</accession>
<dbReference type="AlphaFoldDB" id="A0A2G9V519"/>
<keyword evidence="2" id="KW-1185">Reference proteome</keyword>
<evidence type="ECO:0000313" key="1">
    <source>
        <dbReference type="EMBL" id="PIO77062.1"/>
    </source>
</evidence>
<dbReference type="OrthoDB" id="5862419at2759"/>
<dbReference type="PANTHER" id="PTHR10974">
    <property type="entry name" value="FI08016P-RELATED"/>
    <property type="match status" value="1"/>
</dbReference>
<evidence type="ECO:0000313" key="2">
    <source>
        <dbReference type="Proteomes" id="UP000230423"/>
    </source>
</evidence>
<name>A0A2G9V519_TELCI</name>
<dbReference type="EMBL" id="KZ345013">
    <property type="protein sequence ID" value="PIO77062.1"/>
    <property type="molecule type" value="Genomic_DNA"/>
</dbReference>
<dbReference type="Pfam" id="PF02995">
    <property type="entry name" value="DUF229"/>
    <property type="match status" value="1"/>
</dbReference>
<dbReference type="Proteomes" id="UP000230423">
    <property type="component" value="Unassembled WGS sequence"/>
</dbReference>
<sequence length="650" mass="75050">MVIWKWRVKSGKIAKERRCEESETLEAVYESRWLKVKPVGLKGTNGTIKSKGKVESIFDTCPLILFNHLDKELLPFHHPNYTPKAGCRIYEPLTKLIKGRVEVSGNSSKHNCTARCLLPLKKDRTYNATSWLKVPSPKIFECDIIETQCEKGGVYESFLHTQIYEQRSLPKTIKYLKGELGAIQMEFLNKVGDNSRPNGFPLAFGKSIEGGARDLVGLPPLIPDWNDAEICGKYLDQFSYHLKDYKEMGYKTMIAQDFDVGIIYYPNCLGFNRSEADHIWRPFDLRARESKNFTKSLWQSCSEPHLEMMDYMEKFMHSYPGTPKIAQIWPTTLAHESLKALYHADKHFHKYFQKNRAVIDRSFMFFMGDHGPRREGIGKVRLGQYENLNPFLMVTIPSAYRNTSLHEQLRQKTFELMTNFDVHATLMDILKASSIKQLLDHGDILYEVIVYLTPSNGLFSCQELLDDFRCPKKNQYHEDFPIEPRKRTGRPRTKNTPRAFIRRNESGLALGSGFTRLDRYGRQGDCLVGNNPLRGPYDQLEERIVSVSYPHHDFRDCSKLCEKETTESRIFAGREWPQWCNGMISLRSIVLAVLFAAFLICAVDAKVLLPYDHEFYPGDYRLESFGDFLATHKRVPSAGDMMVRFGKRSV</sequence>
<protein>
    <submittedName>
        <fullName evidence="1">Uncharacterized protein</fullName>
    </submittedName>
</protein>
<dbReference type="GO" id="GO:0005615">
    <property type="term" value="C:extracellular space"/>
    <property type="evidence" value="ECO:0007669"/>
    <property type="project" value="TreeGrafter"/>
</dbReference>
<proteinExistence type="predicted"/>
<reference evidence="1 2" key="1">
    <citation type="submission" date="2015-09" db="EMBL/GenBank/DDBJ databases">
        <title>Draft genome of the parasitic nematode Teladorsagia circumcincta isolate WARC Sus (inbred).</title>
        <authorList>
            <person name="Mitreva M."/>
        </authorList>
    </citation>
    <scope>NUCLEOTIDE SEQUENCE [LARGE SCALE GENOMIC DNA]</scope>
    <source>
        <strain evidence="1 2">S</strain>
    </source>
</reference>
<organism evidence="1 2">
    <name type="scientific">Teladorsagia circumcincta</name>
    <name type="common">Brown stomach worm</name>
    <name type="synonym">Ostertagia circumcincta</name>
    <dbReference type="NCBI Taxonomy" id="45464"/>
    <lineage>
        <taxon>Eukaryota</taxon>
        <taxon>Metazoa</taxon>
        <taxon>Ecdysozoa</taxon>
        <taxon>Nematoda</taxon>
        <taxon>Chromadorea</taxon>
        <taxon>Rhabditida</taxon>
        <taxon>Rhabditina</taxon>
        <taxon>Rhabditomorpha</taxon>
        <taxon>Strongyloidea</taxon>
        <taxon>Trichostrongylidae</taxon>
        <taxon>Teladorsagia</taxon>
    </lineage>
</organism>
<dbReference type="PANTHER" id="PTHR10974:SF75">
    <property type="entry name" value="SULFATASE DOMAIN-CONTAINING PROTEIN"/>
    <property type="match status" value="1"/>
</dbReference>
<dbReference type="CDD" id="cd16021">
    <property type="entry name" value="ALP_like"/>
    <property type="match status" value="1"/>
</dbReference>
<dbReference type="InterPro" id="IPR004245">
    <property type="entry name" value="DUF229"/>
</dbReference>
<gene>
    <name evidence="1" type="ORF">TELCIR_00856</name>
</gene>